<evidence type="ECO:0000256" key="3">
    <source>
        <dbReference type="ARBA" id="ARBA00023002"/>
    </source>
</evidence>
<dbReference type="SUPFAM" id="SSF51905">
    <property type="entry name" value="FAD/NAD(P)-binding domain"/>
    <property type="match status" value="1"/>
</dbReference>
<evidence type="ECO:0000256" key="1">
    <source>
        <dbReference type="ARBA" id="ARBA00022630"/>
    </source>
</evidence>
<sequence>MAIEDDVLVVGGGVAGMTAALAAADEGASVRLVTKKQSTLRHASGLVDVLGYAPDGKLLADPFDALTDLPADHPYALVGAEAIRAGLERFDAVAGELYRGGHTEKNALLPTHGGTVKPTARYPASAAAGLASDDRDALLVGFETLTDFDAPLAAEHLEAAGVPFDARGATVSFPGEPRADAKVTRYAHALDEDADGERGRLAARVARVHDGEPRVGFPAVLGQEHPADVRAALEADLDADVFEVPMGPPSLPGIRLEYAFRAALDDAGVHTVRRPVVDYETDGEGRLSAAVVERNGQHIPHYADSFVLATGGLVGKGLDSDREAVREPVFDCHVPQPEDRYDWFRDEAFGEQPYARFGVDVGDDLRPRDEDGRIEFENLRAAGSVIGGYDFATECSGTGVSLATGDAAGAAAGADTQ</sequence>
<keyword evidence="2" id="KW-0288">FMN</keyword>
<protein>
    <submittedName>
        <fullName evidence="5">Glycerol-3-phosphate dehydrogenase subunit B</fullName>
    </submittedName>
</protein>
<dbReference type="AlphaFoldDB" id="A0A830F8P4"/>
<dbReference type="NCBIfam" id="TIGR03378">
    <property type="entry name" value="glycerol3P_GlpB"/>
    <property type="match status" value="1"/>
</dbReference>
<organism evidence="5 6">
    <name type="scientific">Halarchaeum grantii</name>
    <dbReference type="NCBI Taxonomy" id="1193105"/>
    <lineage>
        <taxon>Archaea</taxon>
        <taxon>Methanobacteriati</taxon>
        <taxon>Methanobacteriota</taxon>
        <taxon>Stenosarchaea group</taxon>
        <taxon>Halobacteria</taxon>
        <taxon>Halobacteriales</taxon>
        <taxon>Halobacteriaceae</taxon>
    </lineage>
</organism>
<dbReference type="PIRSF" id="PIRSF000141">
    <property type="entry name" value="Anaerobic_G3P_dh"/>
    <property type="match status" value="1"/>
</dbReference>
<evidence type="ECO:0000313" key="6">
    <source>
        <dbReference type="Proteomes" id="UP000628840"/>
    </source>
</evidence>
<evidence type="ECO:0000313" key="5">
    <source>
        <dbReference type="EMBL" id="GGL22164.1"/>
    </source>
</evidence>
<keyword evidence="1" id="KW-0285">Flavoprotein</keyword>
<dbReference type="Proteomes" id="UP000628840">
    <property type="component" value="Unassembled WGS sequence"/>
</dbReference>
<gene>
    <name evidence="5" type="ORF">GCM10009037_01890</name>
</gene>
<evidence type="ECO:0000256" key="2">
    <source>
        <dbReference type="ARBA" id="ARBA00022643"/>
    </source>
</evidence>
<dbReference type="GO" id="GO:0004368">
    <property type="term" value="F:glycerol-3-phosphate dehydrogenase (quinone) activity"/>
    <property type="evidence" value="ECO:0007669"/>
    <property type="project" value="InterPro"/>
</dbReference>
<name>A0A830F8P4_9EURY</name>
<evidence type="ECO:0000259" key="4">
    <source>
        <dbReference type="Pfam" id="PF00890"/>
    </source>
</evidence>
<keyword evidence="3" id="KW-0560">Oxidoreductase</keyword>
<reference evidence="5 6" key="1">
    <citation type="journal article" date="2019" name="Int. J. Syst. Evol. Microbiol.">
        <title>The Global Catalogue of Microorganisms (GCM) 10K type strain sequencing project: providing services to taxonomists for standard genome sequencing and annotation.</title>
        <authorList>
            <consortium name="The Broad Institute Genomics Platform"/>
            <consortium name="The Broad Institute Genome Sequencing Center for Infectious Disease"/>
            <person name="Wu L."/>
            <person name="Ma J."/>
        </authorList>
    </citation>
    <scope>NUCLEOTIDE SEQUENCE [LARGE SCALE GENOMIC DNA]</scope>
    <source>
        <strain evidence="5 6">JCM 19585</strain>
    </source>
</reference>
<dbReference type="RefSeq" id="WP_188876647.1">
    <property type="nucleotide sequence ID" value="NZ_BMPF01000001.1"/>
</dbReference>
<proteinExistence type="predicted"/>
<accession>A0A830F8P4</accession>
<keyword evidence="6" id="KW-1185">Reference proteome</keyword>
<dbReference type="InterPro" id="IPR009158">
    <property type="entry name" value="G3P_DH_GlpB_su"/>
</dbReference>
<dbReference type="Pfam" id="PF00890">
    <property type="entry name" value="FAD_binding_2"/>
    <property type="match status" value="1"/>
</dbReference>
<dbReference type="Gene3D" id="3.50.50.60">
    <property type="entry name" value="FAD/NAD(P)-binding domain"/>
    <property type="match status" value="1"/>
</dbReference>
<dbReference type="InterPro" id="IPR003953">
    <property type="entry name" value="FAD-dep_OxRdtase_2_FAD-bd"/>
</dbReference>
<dbReference type="EMBL" id="BMPF01000001">
    <property type="protein sequence ID" value="GGL22164.1"/>
    <property type="molecule type" value="Genomic_DNA"/>
</dbReference>
<dbReference type="NCBIfam" id="NF003722">
    <property type="entry name" value="PRK05329.1-5"/>
    <property type="match status" value="1"/>
</dbReference>
<feature type="domain" description="FAD-dependent oxidoreductase 2 FAD-binding" evidence="4">
    <location>
        <begin position="6"/>
        <end position="400"/>
    </location>
</feature>
<dbReference type="InterPro" id="IPR036188">
    <property type="entry name" value="FAD/NAD-bd_sf"/>
</dbReference>
<dbReference type="GO" id="GO:0009331">
    <property type="term" value="C:glycerol-3-phosphate dehydrogenase (FAD) complex"/>
    <property type="evidence" value="ECO:0007669"/>
    <property type="project" value="InterPro"/>
</dbReference>
<dbReference type="OrthoDB" id="197288at2157"/>
<comment type="caution">
    <text evidence="5">The sequence shown here is derived from an EMBL/GenBank/DDBJ whole genome shotgun (WGS) entry which is preliminary data.</text>
</comment>